<evidence type="ECO:0000313" key="2">
    <source>
        <dbReference type="Proteomes" id="UP001194696"/>
    </source>
</evidence>
<proteinExistence type="predicted"/>
<sequence>MNSSHPDADASTCTTPHPGIWQRVRKTSKMAKLAIVGLAILAIINPVQADFGCPLDKYRCDSHCRSLGDGS</sequence>
<feature type="non-terminal residue" evidence="1">
    <location>
        <position position="71"/>
    </location>
</feature>
<protein>
    <submittedName>
        <fullName evidence="1">Uncharacterized protein</fullName>
    </submittedName>
</protein>
<evidence type="ECO:0000313" key="1">
    <source>
        <dbReference type="EMBL" id="KAG0273662.1"/>
    </source>
</evidence>
<gene>
    <name evidence="1" type="ORF">BGZ96_004718</name>
</gene>
<reference evidence="1 2" key="1">
    <citation type="journal article" date="2020" name="Fungal Divers.">
        <title>Resolving the Mortierellaceae phylogeny through synthesis of multi-gene phylogenetics and phylogenomics.</title>
        <authorList>
            <person name="Vandepol N."/>
            <person name="Liber J."/>
            <person name="Desiro A."/>
            <person name="Na H."/>
            <person name="Kennedy M."/>
            <person name="Barry K."/>
            <person name="Grigoriev I.V."/>
            <person name="Miller A.N."/>
            <person name="O'Donnell K."/>
            <person name="Stajich J.E."/>
            <person name="Bonito G."/>
        </authorList>
    </citation>
    <scope>NUCLEOTIDE SEQUENCE [LARGE SCALE GENOMIC DNA]</scope>
    <source>
        <strain evidence="1 2">AD045</strain>
    </source>
</reference>
<organism evidence="1 2">
    <name type="scientific">Linnemannia gamsii</name>
    <dbReference type="NCBI Taxonomy" id="64522"/>
    <lineage>
        <taxon>Eukaryota</taxon>
        <taxon>Fungi</taxon>
        <taxon>Fungi incertae sedis</taxon>
        <taxon>Mucoromycota</taxon>
        <taxon>Mortierellomycotina</taxon>
        <taxon>Mortierellomycetes</taxon>
        <taxon>Mortierellales</taxon>
        <taxon>Mortierellaceae</taxon>
        <taxon>Linnemannia</taxon>
    </lineage>
</organism>
<keyword evidence="2" id="KW-1185">Reference proteome</keyword>
<dbReference type="EMBL" id="JAAAIM010002193">
    <property type="protein sequence ID" value="KAG0273662.1"/>
    <property type="molecule type" value="Genomic_DNA"/>
</dbReference>
<name>A0ABQ7JHU7_9FUNG</name>
<comment type="caution">
    <text evidence="1">The sequence shown here is derived from an EMBL/GenBank/DDBJ whole genome shotgun (WGS) entry which is preliminary data.</text>
</comment>
<accession>A0ABQ7JHU7</accession>
<dbReference type="Proteomes" id="UP001194696">
    <property type="component" value="Unassembled WGS sequence"/>
</dbReference>